<evidence type="ECO:0000313" key="3">
    <source>
        <dbReference type="EMBL" id="RRT57655.1"/>
    </source>
</evidence>
<accession>A0A426Z101</accession>
<reference evidence="3 4" key="1">
    <citation type="journal article" date="2014" name="Agronomy (Basel)">
        <title>A Draft Genome Sequence for Ensete ventricosum, the Drought-Tolerant Tree Against Hunger.</title>
        <authorList>
            <person name="Harrison J."/>
            <person name="Moore K.A."/>
            <person name="Paszkiewicz K."/>
            <person name="Jones T."/>
            <person name="Grant M."/>
            <person name="Ambacheew D."/>
            <person name="Muzemil S."/>
            <person name="Studholme D.J."/>
        </authorList>
    </citation>
    <scope>NUCLEOTIDE SEQUENCE [LARGE SCALE GENOMIC DNA]</scope>
</reference>
<evidence type="ECO:0000313" key="4">
    <source>
        <dbReference type="Proteomes" id="UP000287651"/>
    </source>
</evidence>
<name>A0A426Z101_ENSVE</name>
<feature type="transmembrane region" description="Helical" evidence="1">
    <location>
        <begin position="98"/>
        <end position="116"/>
    </location>
</feature>
<proteinExistence type="predicted"/>
<dbReference type="Proteomes" id="UP000287651">
    <property type="component" value="Unassembled WGS sequence"/>
</dbReference>
<evidence type="ECO:0000256" key="2">
    <source>
        <dbReference type="SAM" id="SignalP"/>
    </source>
</evidence>
<dbReference type="PANTHER" id="PTHR36044:SF1">
    <property type="entry name" value="HEME BINDING PROTEIN"/>
    <property type="match status" value="1"/>
</dbReference>
<keyword evidence="1" id="KW-0812">Transmembrane</keyword>
<dbReference type="PANTHER" id="PTHR36044">
    <property type="entry name" value="HEME BINDING PROTEIN"/>
    <property type="match status" value="1"/>
</dbReference>
<sequence length="221" mass="24742">MPRPLPLLLLLLVAVFFLSSTIRLGGAHEHDDEEDESSCEQSPDVRVDAEFRPGIVTVDGRAEDWADVDGPQLALLPALDFDEDKAYGGGLMTVKVKAFVFLTIRFTVVFLIFRFFSWINRGRAGNPPSWHRPVVQELDVGGNPNSISGWPRRCWPRSFTPSPLIPPSKQPRGHPRMIGIEPSHAGSQATTKRTRTFLVLEGRPELCISAMSPWFPYGREH</sequence>
<keyword evidence="2" id="KW-0732">Signal</keyword>
<feature type="chain" id="PRO_5019290532" evidence="2">
    <location>
        <begin position="28"/>
        <end position="221"/>
    </location>
</feature>
<evidence type="ECO:0000256" key="1">
    <source>
        <dbReference type="SAM" id="Phobius"/>
    </source>
</evidence>
<gene>
    <name evidence="3" type="ORF">B296_00047116</name>
</gene>
<comment type="caution">
    <text evidence="3">The sequence shown here is derived from an EMBL/GenBank/DDBJ whole genome shotgun (WGS) entry which is preliminary data.</text>
</comment>
<keyword evidence="1" id="KW-0472">Membrane</keyword>
<feature type="signal peptide" evidence="2">
    <location>
        <begin position="1"/>
        <end position="27"/>
    </location>
</feature>
<keyword evidence="1" id="KW-1133">Transmembrane helix</keyword>
<dbReference type="AlphaFoldDB" id="A0A426Z101"/>
<organism evidence="3 4">
    <name type="scientific">Ensete ventricosum</name>
    <name type="common">Abyssinian banana</name>
    <name type="synonym">Musa ensete</name>
    <dbReference type="NCBI Taxonomy" id="4639"/>
    <lineage>
        <taxon>Eukaryota</taxon>
        <taxon>Viridiplantae</taxon>
        <taxon>Streptophyta</taxon>
        <taxon>Embryophyta</taxon>
        <taxon>Tracheophyta</taxon>
        <taxon>Spermatophyta</taxon>
        <taxon>Magnoliopsida</taxon>
        <taxon>Liliopsida</taxon>
        <taxon>Zingiberales</taxon>
        <taxon>Musaceae</taxon>
        <taxon>Ensete</taxon>
    </lineage>
</organism>
<protein>
    <submittedName>
        <fullName evidence="3">Uncharacterized protein</fullName>
    </submittedName>
</protein>
<dbReference type="EMBL" id="AMZH03009066">
    <property type="protein sequence ID" value="RRT57655.1"/>
    <property type="molecule type" value="Genomic_DNA"/>
</dbReference>